<gene>
    <name evidence="1" type="ORF">ADIMK_2893</name>
</gene>
<dbReference type="STRING" id="1232683.ADIMK_2893"/>
<proteinExistence type="predicted"/>
<sequence length="56" mass="5539">MFNASRQNAQAACAAKPAGVTLVALSAAMTLTMAPPVAPPPGALRNCALPPPHGLC</sequence>
<comment type="caution">
    <text evidence="1">The sequence shown here is derived from an EMBL/GenBank/DDBJ whole genome shotgun (WGS) entry which is preliminary data.</text>
</comment>
<organism evidence="1 2">
    <name type="scientific">Marinobacterium lacunae</name>
    <dbReference type="NCBI Taxonomy" id="1232683"/>
    <lineage>
        <taxon>Bacteria</taxon>
        <taxon>Pseudomonadati</taxon>
        <taxon>Pseudomonadota</taxon>
        <taxon>Gammaproteobacteria</taxon>
        <taxon>Oceanospirillales</taxon>
        <taxon>Oceanospirillaceae</taxon>
        <taxon>Marinobacterium</taxon>
    </lineage>
</organism>
<dbReference type="EMBL" id="JMQN01000043">
    <property type="protein sequence ID" value="KEA62923.1"/>
    <property type="molecule type" value="Genomic_DNA"/>
</dbReference>
<protein>
    <submittedName>
        <fullName evidence="1">Uncharacterized protein</fullName>
    </submittedName>
</protein>
<dbReference type="AlphaFoldDB" id="A0A081FWL8"/>
<name>A0A081FWL8_9GAMM</name>
<accession>A0A081FWL8</accession>
<dbReference type="PATRIC" id="fig|1232683.4.peg.2844"/>
<evidence type="ECO:0000313" key="2">
    <source>
        <dbReference type="Proteomes" id="UP000028252"/>
    </source>
</evidence>
<keyword evidence="2" id="KW-1185">Reference proteome</keyword>
<dbReference type="Proteomes" id="UP000028252">
    <property type="component" value="Unassembled WGS sequence"/>
</dbReference>
<reference evidence="1 2" key="1">
    <citation type="submission" date="2014-04" db="EMBL/GenBank/DDBJ databases">
        <title>Marinobacterium kochiensis sp. nov., isolated from sediment sample collected from Kochi backwaters in Kerala, India.</title>
        <authorList>
            <person name="Singh A."/>
            <person name="Pinnaka A.K."/>
        </authorList>
    </citation>
    <scope>NUCLEOTIDE SEQUENCE [LARGE SCALE GENOMIC DNA]</scope>
    <source>
        <strain evidence="1 2">AK27</strain>
    </source>
</reference>
<evidence type="ECO:0000313" key="1">
    <source>
        <dbReference type="EMBL" id="KEA62923.1"/>
    </source>
</evidence>